<dbReference type="EC" id="2.7.11.1" evidence="1"/>
<feature type="transmembrane region" description="Helical" evidence="8">
    <location>
        <begin position="379"/>
        <end position="403"/>
    </location>
</feature>
<reference evidence="10 11" key="1">
    <citation type="submission" date="2020-04" db="EMBL/GenBank/DDBJ databases">
        <title>MicrobeNet Type strains.</title>
        <authorList>
            <person name="Nicholson A.C."/>
        </authorList>
    </citation>
    <scope>NUCLEOTIDE SEQUENCE [LARGE SCALE GENOMIC DNA]</scope>
    <source>
        <strain evidence="10 11">DSM 44445</strain>
    </source>
</reference>
<dbReference type="InterPro" id="IPR000719">
    <property type="entry name" value="Prot_kinase_dom"/>
</dbReference>
<dbReference type="GO" id="GO:0004674">
    <property type="term" value="F:protein serine/threonine kinase activity"/>
    <property type="evidence" value="ECO:0007669"/>
    <property type="project" value="UniProtKB-KW"/>
</dbReference>
<evidence type="ECO:0000313" key="10">
    <source>
        <dbReference type="EMBL" id="NKY86427.1"/>
    </source>
</evidence>
<evidence type="ECO:0000313" key="11">
    <source>
        <dbReference type="Proteomes" id="UP000523447"/>
    </source>
</evidence>
<keyword evidence="5 10" id="KW-0418">Kinase</keyword>
<dbReference type="Gene3D" id="3.30.200.20">
    <property type="entry name" value="Phosphorylase Kinase, domain 1"/>
    <property type="match status" value="1"/>
</dbReference>
<keyword evidence="6" id="KW-0067">ATP-binding</keyword>
<protein>
    <recommendedName>
        <fullName evidence="1">non-specific serine/threonine protein kinase</fullName>
        <ecNumber evidence="1">2.7.11.1</ecNumber>
    </recommendedName>
</protein>
<evidence type="ECO:0000256" key="7">
    <source>
        <dbReference type="SAM" id="MobiDB-lite"/>
    </source>
</evidence>
<evidence type="ECO:0000256" key="6">
    <source>
        <dbReference type="ARBA" id="ARBA00022840"/>
    </source>
</evidence>
<dbReference type="AlphaFoldDB" id="A0A7X6LZ45"/>
<evidence type="ECO:0000256" key="1">
    <source>
        <dbReference type="ARBA" id="ARBA00012513"/>
    </source>
</evidence>
<dbReference type="PROSITE" id="PS50011">
    <property type="entry name" value="PROTEIN_KINASE_DOM"/>
    <property type="match status" value="1"/>
</dbReference>
<dbReference type="GO" id="GO:0005524">
    <property type="term" value="F:ATP binding"/>
    <property type="evidence" value="ECO:0007669"/>
    <property type="project" value="UniProtKB-KW"/>
</dbReference>
<evidence type="ECO:0000256" key="4">
    <source>
        <dbReference type="ARBA" id="ARBA00022741"/>
    </source>
</evidence>
<evidence type="ECO:0000259" key="9">
    <source>
        <dbReference type="PROSITE" id="PS50011"/>
    </source>
</evidence>
<feature type="compositionally biased region" description="Polar residues" evidence="7">
    <location>
        <begin position="357"/>
        <end position="367"/>
    </location>
</feature>
<keyword evidence="8" id="KW-1133">Transmembrane helix</keyword>
<evidence type="ECO:0000256" key="2">
    <source>
        <dbReference type="ARBA" id="ARBA00022527"/>
    </source>
</evidence>
<dbReference type="FunFam" id="1.10.510.10:FF:000021">
    <property type="entry name" value="Serine/threonine protein kinase"/>
    <property type="match status" value="1"/>
</dbReference>
<dbReference type="CDD" id="cd14014">
    <property type="entry name" value="STKc_PknB_like"/>
    <property type="match status" value="1"/>
</dbReference>
<keyword evidence="3" id="KW-0808">Transferase</keyword>
<dbReference type="InterPro" id="IPR011009">
    <property type="entry name" value="Kinase-like_dom_sf"/>
</dbReference>
<keyword evidence="2" id="KW-0723">Serine/threonine-protein kinase</keyword>
<evidence type="ECO:0000256" key="3">
    <source>
        <dbReference type="ARBA" id="ARBA00022679"/>
    </source>
</evidence>
<dbReference type="PANTHER" id="PTHR43289">
    <property type="entry name" value="MITOGEN-ACTIVATED PROTEIN KINASE KINASE KINASE 20-RELATED"/>
    <property type="match status" value="1"/>
</dbReference>
<feature type="compositionally biased region" description="Low complexity" evidence="7">
    <location>
        <begin position="429"/>
        <end position="439"/>
    </location>
</feature>
<dbReference type="EMBL" id="JAAXPE010000010">
    <property type="protein sequence ID" value="NKY86427.1"/>
    <property type="molecule type" value="Genomic_DNA"/>
</dbReference>
<name>A0A7X6LZ45_9NOCA</name>
<feature type="region of interest" description="Disordered" evidence="7">
    <location>
        <begin position="267"/>
        <end position="374"/>
    </location>
</feature>
<keyword evidence="4" id="KW-0547">Nucleotide-binding</keyword>
<dbReference type="Pfam" id="PF00069">
    <property type="entry name" value="Pkinase"/>
    <property type="match status" value="1"/>
</dbReference>
<dbReference type="SUPFAM" id="SSF56112">
    <property type="entry name" value="Protein kinase-like (PK-like)"/>
    <property type="match status" value="1"/>
</dbReference>
<feature type="region of interest" description="Disordered" evidence="7">
    <location>
        <begin position="419"/>
        <end position="439"/>
    </location>
</feature>
<dbReference type="PANTHER" id="PTHR43289:SF6">
    <property type="entry name" value="SERINE_THREONINE-PROTEIN KINASE NEKL-3"/>
    <property type="match status" value="1"/>
</dbReference>
<dbReference type="Proteomes" id="UP000523447">
    <property type="component" value="Unassembled WGS sequence"/>
</dbReference>
<dbReference type="SMART" id="SM00220">
    <property type="entry name" value="S_TKc"/>
    <property type="match status" value="1"/>
</dbReference>
<evidence type="ECO:0000256" key="8">
    <source>
        <dbReference type="SAM" id="Phobius"/>
    </source>
</evidence>
<proteinExistence type="predicted"/>
<organism evidence="10 11">
    <name type="scientific">Nocardia veterana</name>
    <dbReference type="NCBI Taxonomy" id="132249"/>
    <lineage>
        <taxon>Bacteria</taxon>
        <taxon>Bacillati</taxon>
        <taxon>Actinomycetota</taxon>
        <taxon>Actinomycetes</taxon>
        <taxon>Mycobacteriales</taxon>
        <taxon>Nocardiaceae</taxon>
        <taxon>Nocardia</taxon>
    </lineage>
</organism>
<dbReference type="Gene3D" id="1.10.510.10">
    <property type="entry name" value="Transferase(Phosphotransferase) domain 1"/>
    <property type="match status" value="1"/>
</dbReference>
<evidence type="ECO:0000256" key="5">
    <source>
        <dbReference type="ARBA" id="ARBA00022777"/>
    </source>
</evidence>
<keyword evidence="11" id="KW-1185">Reference proteome</keyword>
<keyword evidence="8" id="KW-0812">Transmembrane</keyword>
<keyword evidence="8" id="KW-0472">Membrane</keyword>
<dbReference type="InterPro" id="IPR008271">
    <property type="entry name" value="Ser/Thr_kinase_AS"/>
</dbReference>
<comment type="caution">
    <text evidence="10">The sequence shown here is derived from an EMBL/GenBank/DDBJ whole genome shotgun (WGS) entry which is preliminary data.</text>
</comment>
<dbReference type="PROSITE" id="PS00108">
    <property type="entry name" value="PROTEIN_KINASE_ST"/>
    <property type="match status" value="1"/>
</dbReference>
<feature type="domain" description="Protein kinase" evidence="9">
    <location>
        <begin position="9"/>
        <end position="267"/>
    </location>
</feature>
<dbReference type="RefSeq" id="WP_051031224.1">
    <property type="nucleotide sequence ID" value="NZ_CAWPHS010000002.1"/>
</dbReference>
<accession>A0A7X6LZ45</accession>
<gene>
    <name evidence="10" type="ORF">HGA07_12405</name>
</gene>
<sequence length="470" mass="49395">MSAREFGRYRLDRRLGRGAAGEVWLAYDPTDARTVALKILSGSAAEDADYRRRFEREARIGARLTDPHIAPIHHFGEYGGRLYLDMAYIPGLDVARLIRSRPMSVAEAVDIVSQVAEALDAAHAAGLVHRDVKPANIIVHTSGFAYLIDFGIARAAGQTTITATGFTVGTLAYMAPERFTGHGDGRSDVYSLACVLYECLTARRPFGDTDAVQQLHAHLHQPPPRPSAVDGRIPAALDAVIARGMAKRPDDRYRTAGELAGAARAAIGATPVPRTPPVLQPESAADTTAALPPEPVGPRPTLVLPGAVTEGGAQAAPRRRGTPPTAPGPAGHHDIPVPRGPVPPVTRHPRPAPARSGTATPETLGAQSFSRPARRRPRFAPVVALIGAAIVLLAVVAGCTALLNGGGIYVRTPSDPGATTLPAAPPTEAPTTPEPEYTTAVVPPRWTIPLPTGILPPFQIPGAAAHPADR</sequence>